<dbReference type="Proteomes" id="UP001322277">
    <property type="component" value="Chromosome 3"/>
</dbReference>
<gene>
    <name evidence="2" type="ORF">CDEST_04659</name>
</gene>
<evidence type="ECO:0000313" key="3">
    <source>
        <dbReference type="Proteomes" id="UP001322277"/>
    </source>
</evidence>
<reference evidence="3" key="1">
    <citation type="journal article" date="2023" name="bioRxiv">
        <title>Complete genome of the Medicago anthracnose fungus, Colletotrichum destructivum, reveals a mini-chromosome-like region within a core chromosome.</title>
        <authorList>
            <person name="Lapalu N."/>
            <person name="Simon A."/>
            <person name="Lu A."/>
            <person name="Plaumann P.-L."/>
            <person name="Amselem J."/>
            <person name="Pigne S."/>
            <person name="Auger A."/>
            <person name="Koch C."/>
            <person name="Dallery J.-F."/>
            <person name="O'Connell R.J."/>
        </authorList>
    </citation>
    <scope>NUCLEOTIDE SEQUENCE [LARGE SCALE GENOMIC DNA]</scope>
    <source>
        <strain evidence="3">CBS 520.97</strain>
    </source>
</reference>
<dbReference type="GeneID" id="87941162"/>
<dbReference type="AlphaFoldDB" id="A0AAX4I8C4"/>
<feature type="compositionally biased region" description="Low complexity" evidence="1">
    <location>
        <begin position="148"/>
        <end position="157"/>
    </location>
</feature>
<proteinExistence type="predicted"/>
<sequence length="178" mass="18752">MWIPASVSPSLFLDHFSLFSSFHLFISPPPFPFRTSCSRRASPNGATAHAAHCATLPSPIATASQQALIKPPEVYLSHGSSSTVRTVVTLITTTPLGGLAMAAFKKSSKAGCGGVGDGGESSASVTQPAFSQDSVFLLASMRRRSRRPIPCSSRESSAPASWLVDRDQKKSPSPPLLP</sequence>
<evidence type="ECO:0000313" key="2">
    <source>
        <dbReference type="EMBL" id="WQF79645.1"/>
    </source>
</evidence>
<dbReference type="EMBL" id="CP137307">
    <property type="protein sequence ID" value="WQF79645.1"/>
    <property type="molecule type" value="Genomic_DNA"/>
</dbReference>
<accession>A0AAX4I8C4</accession>
<name>A0AAX4I8C4_9PEZI</name>
<dbReference type="KEGG" id="cdet:87941162"/>
<dbReference type="RefSeq" id="XP_062776869.1">
    <property type="nucleotide sequence ID" value="XM_062920818.1"/>
</dbReference>
<protein>
    <submittedName>
        <fullName evidence="2">Uncharacterized protein</fullName>
    </submittedName>
</protein>
<evidence type="ECO:0000256" key="1">
    <source>
        <dbReference type="SAM" id="MobiDB-lite"/>
    </source>
</evidence>
<keyword evidence="3" id="KW-1185">Reference proteome</keyword>
<organism evidence="2 3">
    <name type="scientific">Colletotrichum destructivum</name>
    <dbReference type="NCBI Taxonomy" id="34406"/>
    <lineage>
        <taxon>Eukaryota</taxon>
        <taxon>Fungi</taxon>
        <taxon>Dikarya</taxon>
        <taxon>Ascomycota</taxon>
        <taxon>Pezizomycotina</taxon>
        <taxon>Sordariomycetes</taxon>
        <taxon>Hypocreomycetidae</taxon>
        <taxon>Glomerellales</taxon>
        <taxon>Glomerellaceae</taxon>
        <taxon>Colletotrichum</taxon>
        <taxon>Colletotrichum destructivum species complex</taxon>
    </lineage>
</organism>
<feature type="region of interest" description="Disordered" evidence="1">
    <location>
        <begin position="144"/>
        <end position="178"/>
    </location>
</feature>